<evidence type="ECO:0000259" key="8">
    <source>
        <dbReference type="PROSITE" id="PS50928"/>
    </source>
</evidence>
<dbReference type="Gene3D" id="1.10.3720.10">
    <property type="entry name" value="MetI-like"/>
    <property type="match status" value="1"/>
</dbReference>
<keyword evidence="6 7" id="KW-0472">Membrane</keyword>
<evidence type="ECO:0000313" key="9">
    <source>
        <dbReference type="EMBL" id="EKE26413.1"/>
    </source>
</evidence>
<name>K2FU08_9BACT</name>
<protein>
    <recommendedName>
        <fullName evidence="8">ABC transmembrane type-1 domain-containing protein</fullName>
    </recommendedName>
</protein>
<keyword evidence="3" id="KW-1003">Cell membrane</keyword>
<organism evidence="9">
    <name type="scientific">uncultured bacterium</name>
    <name type="common">gcode 4</name>
    <dbReference type="NCBI Taxonomy" id="1234023"/>
    <lineage>
        <taxon>Bacteria</taxon>
        <taxon>environmental samples</taxon>
    </lineage>
</organism>
<dbReference type="PROSITE" id="PS50928">
    <property type="entry name" value="ABC_TM1"/>
    <property type="match status" value="1"/>
</dbReference>
<gene>
    <name evidence="9" type="ORF">ACD_4C00300G0004</name>
</gene>
<dbReference type="AlphaFoldDB" id="K2FU08"/>
<evidence type="ECO:0000256" key="2">
    <source>
        <dbReference type="ARBA" id="ARBA00022448"/>
    </source>
</evidence>
<evidence type="ECO:0000256" key="3">
    <source>
        <dbReference type="ARBA" id="ARBA00022475"/>
    </source>
</evidence>
<comment type="caution">
    <text evidence="9">The sequence shown here is derived from an EMBL/GenBank/DDBJ whole genome shotgun (WGS) entry which is preliminary data.</text>
</comment>
<accession>K2FU08</accession>
<feature type="transmembrane region" description="Helical" evidence="7">
    <location>
        <begin position="12"/>
        <end position="34"/>
    </location>
</feature>
<evidence type="ECO:0000256" key="5">
    <source>
        <dbReference type="ARBA" id="ARBA00022989"/>
    </source>
</evidence>
<feature type="transmembrane region" description="Helical" evidence="7">
    <location>
        <begin position="96"/>
        <end position="118"/>
    </location>
</feature>
<keyword evidence="4 7" id="KW-0812">Transmembrane</keyword>
<feature type="domain" description="ABC transmembrane type-1" evidence="8">
    <location>
        <begin position="58"/>
        <end position="238"/>
    </location>
</feature>
<comment type="similarity">
    <text evidence="7">Belongs to the binding-protein-dependent transport system permease family.</text>
</comment>
<dbReference type="InterPro" id="IPR035906">
    <property type="entry name" value="MetI-like_sf"/>
</dbReference>
<keyword evidence="2 7" id="KW-0813">Transport</keyword>
<dbReference type="GO" id="GO:0055085">
    <property type="term" value="P:transmembrane transport"/>
    <property type="evidence" value="ECO:0007669"/>
    <property type="project" value="InterPro"/>
</dbReference>
<feature type="transmembrane region" description="Helical" evidence="7">
    <location>
        <begin position="54"/>
        <end position="84"/>
    </location>
</feature>
<reference evidence="9" key="1">
    <citation type="journal article" date="2012" name="Science">
        <title>Fermentation, hydrogen, and sulfur metabolism in multiple uncultivated bacterial phyla.</title>
        <authorList>
            <person name="Wrighton K.C."/>
            <person name="Thomas B.C."/>
            <person name="Sharon I."/>
            <person name="Miller C.S."/>
            <person name="Castelle C.J."/>
            <person name="VerBerkmoes N.C."/>
            <person name="Wilkins M.J."/>
            <person name="Hettich R.L."/>
            <person name="Lipton M.S."/>
            <person name="Williams K.H."/>
            <person name="Long P.E."/>
            <person name="Banfield J.F."/>
        </authorList>
    </citation>
    <scope>NUCLEOTIDE SEQUENCE [LARGE SCALE GENOMIC DNA]</scope>
</reference>
<evidence type="ECO:0000256" key="1">
    <source>
        <dbReference type="ARBA" id="ARBA00004651"/>
    </source>
</evidence>
<dbReference type="InterPro" id="IPR000515">
    <property type="entry name" value="MetI-like"/>
</dbReference>
<dbReference type="PANTHER" id="PTHR30151">
    <property type="entry name" value="ALKANE SULFONATE ABC TRANSPORTER-RELATED, MEMBRANE SUBUNIT"/>
    <property type="match status" value="1"/>
</dbReference>
<dbReference type="EMBL" id="AMFJ01000816">
    <property type="protein sequence ID" value="EKE26413.1"/>
    <property type="molecule type" value="Genomic_DNA"/>
</dbReference>
<dbReference type="PANTHER" id="PTHR30151:SF0">
    <property type="entry name" value="ABC TRANSPORTER PERMEASE PROTEIN MJ0413-RELATED"/>
    <property type="match status" value="1"/>
</dbReference>
<dbReference type="GO" id="GO:0005886">
    <property type="term" value="C:plasma membrane"/>
    <property type="evidence" value="ECO:0007669"/>
    <property type="project" value="UniProtKB-SubCell"/>
</dbReference>
<feature type="transmembrane region" description="Helical" evidence="7">
    <location>
        <begin position="124"/>
        <end position="143"/>
    </location>
</feature>
<keyword evidence="5 7" id="KW-1133">Transmembrane helix</keyword>
<dbReference type="Pfam" id="PF00528">
    <property type="entry name" value="BPD_transp_1"/>
    <property type="match status" value="1"/>
</dbReference>
<sequence length="253" mass="30617">MHKLKINKLNIVSILIFIAIWQLSIFLFPMWHSFLSSPLDIIEKWYSLVLDNSLFVNVFSSLKLFIISFSLSFIFWFLLALISFYSKFFYETIKPYVFILNSIPIVAFIPIFIIWFGFWDFSKIITIITITFPWIFIATYDWMNNINKDILHFARSFEIKWTGFVYNILFRWSVSHIFSGLKISVWKSIIGLVLSEMFWYWIWLGYLLNIYTMSNDITWIMLVILILLFFNFVIIFLINIIQKIFFKSYKIWK</sequence>
<comment type="subcellular location">
    <subcellularLocation>
        <location evidence="1 7">Cell membrane</location>
        <topology evidence="1 7">Multi-pass membrane protein</topology>
    </subcellularLocation>
</comment>
<feature type="transmembrane region" description="Helical" evidence="7">
    <location>
        <begin position="217"/>
        <end position="241"/>
    </location>
</feature>
<dbReference type="SUPFAM" id="SSF161098">
    <property type="entry name" value="MetI-like"/>
    <property type="match status" value="1"/>
</dbReference>
<evidence type="ECO:0000256" key="6">
    <source>
        <dbReference type="ARBA" id="ARBA00023136"/>
    </source>
</evidence>
<evidence type="ECO:0000256" key="7">
    <source>
        <dbReference type="RuleBase" id="RU363032"/>
    </source>
</evidence>
<evidence type="ECO:0000256" key="4">
    <source>
        <dbReference type="ARBA" id="ARBA00022692"/>
    </source>
</evidence>
<feature type="transmembrane region" description="Helical" evidence="7">
    <location>
        <begin position="189"/>
        <end position="211"/>
    </location>
</feature>
<proteinExistence type="inferred from homology"/>